<proteinExistence type="predicted"/>
<evidence type="ECO:0000313" key="3">
    <source>
        <dbReference type="EMBL" id="KAF6825661.1"/>
    </source>
</evidence>
<evidence type="ECO:0000256" key="1">
    <source>
        <dbReference type="SAM" id="MobiDB-lite"/>
    </source>
</evidence>
<dbReference type="Proteomes" id="UP000654918">
    <property type="component" value="Unassembled WGS sequence"/>
</dbReference>
<feature type="chain" id="PRO_5034286743" evidence="2">
    <location>
        <begin position="20"/>
        <end position="91"/>
    </location>
</feature>
<gene>
    <name evidence="3" type="ORF">CPLU01_10161</name>
</gene>
<feature type="region of interest" description="Disordered" evidence="1">
    <location>
        <begin position="23"/>
        <end position="91"/>
    </location>
</feature>
<keyword evidence="4" id="KW-1185">Reference proteome</keyword>
<comment type="caution">
    <text evidence="3">The sequence shown here is derived from an EMBL/GenBank/DDBJ whole genome shotgun (WGS) entry which is preliminary data.</text>
</comment>
<dbReference type="EMBL" id="WIGO01000169">
    <property type="protein sequence ID" value="KAF6825661.1"/>
    <property type="molecule type" value="Genomic_DNA"/>
</dbReference>
<evidence type="ECO:0000256" key="2">
    <source>
        <dbReference type="SAM" id="SignalP"/>
    </source>
</evidence>
<evidence type="ECO:0000313" key="4">
    <source>
        <dbReference type="Proteomes" id="UP000654918"/>
    </source>
</evidence>
<organism evidence="3 4">
    <name type="scientific">Colletotrichum plurivorum</name>
    <dbReference type="NCBI Taxonomy" id="2175906"/>
    <lineage>
        <taxon>Eukaryota</taxon>
        <taxon>Fungi</taxon>
        <taxon>Dikarya</taxon>
        <taxon>Ascomycota</taxon>
        <taxon>Pezizomycotina</taxon>
        <taxon>Sordariomycetes</taxon>
        <taxon>Hypocreomycetidae</taxon>
        <taxon>Glomerellales</taxon>
        <taxon>Glomerellaceae</taxon>
        <taxon>Colletotrichum</taxon>
        <taxon>Colletotrichum orchidearum species complex</taxon>
    </lineage>
</organism>
<dbReference type="AlphaFoldDB" id="A0A8H6NAQ8"/>
<protein>
    <submittedName>
        <fullName evidence="3">Uncharacterized protein</fullName>
    </submittedName>
</protein>
<sequence>MKFLPTVVVLALSLSGVYGIPQINSRDEVAAEPEFVKRPNGPAPGSGGDPPHPPHGDVDPSLEVVKRPNGPAPGSGGDPTHPTKPHPPRAF</sequence>
<feature type="signal peptide" evidence="2">
    <location>
        <begin position="1"/>
        <end position="19"/>
    </location>
</feature>
<accession>A0A8H6NAQ8</accession>
<name>A0A8H6NAQ8_9PEZI</name>
<feature type="compositionally biased region" description="Basic and acidic residues" evidence="1">
    <location>
        <begin position="25"/>
        <end position="37"/>
    </location>
</feature>
<reference evidence="3" key="1">
    <citation type="journal article" date="2020" name="Phytopathology">
        <title>Genome Sequence Resources of Colletotrichum truncatum, C. plurivorum, C. musicola, and C. sojae: Four Species Pathogenic to Soybean (Glycine max).</title>
        <authorList>
            <person name="Rogerio F."/>
            <person name="Boufleur T.R."/>
            <person name="Ciampi-Guillardi M."/>
            <person name="Sukno S.A."/>
            <person name="Thon M.R."/>
            <person name="Massola Junior N.S."/>
            <person name="Baroncelli R."/>
        </authorList>
    </citation>
    <scope>NUCLEOTIDE SEQUENCE</scope>
    <source>
        <strain evidence="3">LFN00145</strain>
    </source>
</reference>
<keyword evidence="2" id="KW-0732">Signal</keyword>